<feature type="domain" description="DUF58" evidence="1">
    <location>
        <begin position="187"/>
        <end position="269"/>
    </location>
</feature>
<proteinExistence type="predicted"/>
<protein>
    <submittedName>
        <fullName evidence="2">DUF58 domain-containing protein</fullName>
    </submittedName>
</protein>
<evidence type="ECO:0000313" key="2">
    <source>
        <dbReference type="EMBL" id="MCK8487299.1"/>
    </source>
</evidence>
<dbReference type="RefSeq" id="WP_248551502.1">
    <property type="nucleotide sequence ID" value="NZ_JALPRK010000006.1"/>
</dbReference>
<name>A0A9X1XXV5_9BACL</name>
<evidence type="ECO:0000313" key="3">
    <source>
        <dbReference type="Proteomes" id="UP001139534"/>
    </source>
</evidence>
<accession>A0A9X1XXV5</accession>
<dbReference type="PANTHER" id="PTHR34351:SF2">
    <property type="entry name" value="DUF58 DOMAIN-CONTAINING PROTEIN"/>
    <property type="match status" value="1"/>
</dbReference>
<organism evidence="2 3">
    <name type="scientific">Paenibacillus mellifer</name>
    <dbReference type="NCBI Taxonomy" id="2937794"/>
    <lineage>
        <taxon>Bacteria</taxon>
        <taxon>Bacillati</taxon>
        <taxon>Bacillota</taxon>
        <taxon>Bacilli</taxon>
        <taxon>Bacillales</taxon>
        <taxon>Paenibacillaceae</taxon>
        <taxon>Paenibacillus</taxon>
    </lineage>
</organism>
<sequence length="361" mass="41173">MSMQLPWLLVSAALILMSLALVYRWRALKGIRYRRYFTEQAVFEGDTVEMVEVIANAKLLPLPWLRLESSIAAGLTFGRQSNLNIHAGEIYQNHSSLFYLRSYRQITRRHEVICSRRGQYRLESATMTTGDPLGLNAEVKQFPLDLELLVYPRILELQELPLPNHSWLGELPVRRWIIEDPFLTAGIREYRPGDPLGHINWKATARTGELQVHKRDYTADHRLMIFLNLETSDSMWRTVIEPERIELGIRYAATVAEQALRSGLAAGFASNARLADGPKEPIRIEPYASSDQLTLLLETMARMVLDRTATMIRMLEIELEAGATDTDYLIISCHQGEKLAETAELLRQNGNGVEWMEIPAV</sequence>
<dbReference type="Pfam" id="PF01882">
    <property type="entry name" value="DUF58"/>
    <property type="match status" value="1"/>
</dbReference>
<dbReference type="AlphaFoldDB" id="A0A9X1XXV5"/>
<dbReference type="EMBL" id="JALPRK010000006">
    <property type="protein sequence ID" value="MCK8487299.1"/>
    <property type="molecule type" value="Genomic_DNA"/>
</dbReference>
<evidence type="ECO:0000259" key="1">
    <source>
        <dbReference type="Pfam" id="PF01882"/>
    </source>
</evidence>
<comment type="caution">
    <text evidence="2">The sequence shown here is derived from an EMBL/GenBank/DDBJ whole genome shotgun (WGS) entry which is preliminary data.</text>
</comment>
<dbReference type="InterPro" id="IPR002881">
    <property type="entry name" value="DUF58"/>
</dbReference>
<reference evidence="2" key="1">
    <citation type="submission" date="2022-04" db="EMBL/GenBank/DDBJ databases">
        <authorList>
            <person name="Seo M.-J."/>
        </authorList>
    </citation>
    <scope>NUCLEOTIDE SEQUENCE</scope>
    <source>
        <strain evidence="2">MBLB2552</strain>
    </source>
</reference>
<dbReference type="Proteomes" id="UP001139534">
    <property type="component" value="Unassembled WGS sequence"/>
</dbReference>
<gene>
    <name evidence="2" type="ORF">M0651_08960</name>
</gene>
<keyword evidence="3" id="KW-1185">Reference proteome</keyword>
<dbReference type="PANTHER" id="PTHR34351">
    <property type="entry name" value="SLR1927 PROTEIN-RELATED"/>
    <property type="match status" value="1"/>
</dbReference>